<organism evidence="1 2">
    <name type="scientific">Klebsiella pneumoniae</name>
    <dbReference type="NCBI Taxonomy" id="573"/>
    <lineage>
        <taxon>Bacteria</taxon>
        <taxon>Pseudomonadati</taxon>
        <taxon>Pseudomonadota</taxon>
        <taxon>Gammaproteobacteria</taxon>
        <taxon>Enterobacterales</taxon>
        <taxon>Enterobacteriaceae</taxon>
        <taxon>Klebsiella/Raoultella group</taxon>
        <taxon>Klebsiella</taxon>
        <taxon>Klebsiella pneumoniae complex</taxon>
    </lineage>
</organism>
<comment type="caution">
    <text evidence="1">The sequence shown here is derived from an EMBL/GenBank/DDBJ whole genome shotgun (WGS) entry which is preliminary data.</text>
</comment>
<accession>A0A422ZKR5</accession>
<dbReference type="AlphaFoldDB" id="A0A422ZKR5"/>
<sequence>MAAFNNSLIHMFTFILAKGFFMPDLTFKIFSLIDNKKIESAVSPGSKMKQIISPVHRLTLSKETRPRVRFAAWLKGAMLLAMLPQSVSAIVLGPGYTKLGYWNPSVITTQNGRDFSGAQGGSGIHFRDYPNFMIIEAYDNTTRGISENCNGWGSSLSWVTTGDGWSGYLIAQGVYLIISGTASGTQQWWWTEYAAQRTTTGSAAWSSKGMPSGDHKTRAAANCAGIPPYDGVGSFTLLAGTTSRASLEYGVYVLPGAAPATYTNYSLLFGLSMGGSLPNPYERLVLPPLEINKATCTVVTPGLIAFGDVAAGQASAGEGIAVPATLGVTCTNYSGSTIQVSYSVKPKSQAGGKYTLPLISTGGGIAGDVRGFLGPSAENDAGCVDKASSVPMDNTLIPVGTVANTITNSWTAPLTWVLCPRVNAKPGPATAIATIEANW</sequence>
<proteinExistence type="predicted"/>
<reference evidence="1 2" key="1">
    <citation type="submission" date="2017-03" db="EMBL/GenBank/DDBJ databases">
        <authorList>
            <person name="Fouts D."/>
            <person name="Stalin M.J."/>
            <person name="Chen L."/>
            <person name="Wright M."/>
            <person name="Sutton G."/>
            <person name="Nguyen K."/>
            <person name="Vanduin D."/>
            <person name="Rojas L."/>
            <person name="Hujer A."/>
            <person name="Hujer K."/>
            <person name="Bonomo R."/>
            <person name="Kreiswirth B."/>
            <person name="Adams M."/>
        </authorList>
    </citation>
    <scope>NUCLEOTIDE SEQUENCE [LARGE SCALE GENOMIC DNA]</scope>
    <source>
        <strain evidence="1 2">39383</strain>
    </source>
</reference>
<dbReference type="Proteomes" id="UP000196447">
    <property type="component" value="Unassembled WGS sequence"/>
</dbReference>
<evidence type="ECO:0000313" key="1">
    <source>
        <dbReference type="EMBL" id="OVF78613.1"/>
    </source>
</evidence>
<protein>
    <submittedName>
        <fullName evidence="1">Uncharacterized protein</fullName>
    </submittedName>
</protein>
<evidence type="ECO:0000313" key="2">
    <source>
        <dbReference type="Proteomes" id="UP000196447"/>
    </source>
</evidence>
<gene>
    <name evidence="1" type="ORF">B5L96_00470</name>
</gene>
<dbReference type="EMBL" id="NDBK01000008">
    <property type="protein sequence ID" value="OVF78613.1"/>
    <property type="molecule type" value="Genomic_DNA"/>
</dbReference>
<name>A0A422ZKR5_KLEPN</name>